<dbReference type="Gene3D" id="3.40.50.720">
    <property type="entry name" value="NAD(P)-binding Rossmann-like Domain"/>
    <property type="match status" value="1"/>
</dbReference>
<dbReference type="Proteomes" id="UP001375370">
    <property type="component" value="Chromosome"/>
</dbReference>
<evidence type="ECO:0000313" key="2">
    <source>
        <dbReference type="EMBL" id="WWX26119.1"/>
    </source>
</evidence>
<dbReference type="EC" id="1.-.-.-" evidence="2"/>
<name>A0ABZ2J935_9CHLR</name>
<dbReference type="CDD" id="cd05233">
    <property type="entry name" value="SDR_c"/>
    <property type="match status" value="1"/>
</dbReference>
<dbReference type="PANTHER" id="PTHR42760">
    <property type="entry name" value="SHORT-CHAIN DEHYDROGENASES/REDUCTASES FAMILY MEMBER"/>
    <property type="match status" value="1"/>
</dbReference>
<keyword evidence="3" id="KW-1185">Reference proteome</keyword>
<accession>A0ABZ2J935</accession>
<protein>
    <submittedName>
        <fullName evidence="2">SDR family oxidoreductase</fullName>
        <ecNumber evidence="2">1.-.-.-</ecNumber>
    </submittedName>
</protein>
<dbReference type="Pfam" id="PF13561">
    <property type="entry name" value="adh_short_C2"/>
    <property type="match status" value="1"/>
</dbReference>
<reference evidence="2 3" key="1">
    <citation type="submission" date="2024-03" db="EMBL/GenBank/DDBJ databases">
        <title>A Dehalogenimonas Isolated from Estuarine Sediments Dihaloeliminates Chlorinated Alkanes.</title>
        <authorList>
            <person name="Yang Y."/>
            <person name="Wang H."/>
        </authorList>
    </citation>
    <scope>NUCLEOTIDE SEQUENCE [LARGE SCALE GENOMIC DNA]</scope>
    <source>
        <strain evidence="2 3">W</strain>
    </source>
</reference>
<sequence length="243" mass="26376">MTKAIIITGAANGIGKVTAQKARDSGYEVYGLDKVKIDAGNPEFSGINWLHTDLSKKHEVEDAIKSLNNKPLFGIINNAAEILGSPWEEFNFDEWDKAIEANLTAPLRLCHGLRKNLVKGGSIVNISSHGGRHAAYASIPYTLTKAAQINLTQSLAANFGPYGVRVNAVVPGWVNTESAKPYIPEVTAEITPLGRNAEPEEIADAILFLLSDKARFINGTQLVVDGGYDAIDYSMYQLDKSFL</sequence>
<dbReference type="PRINTS" id="PR00081">
    <property type="entry name" value="GDHRDH"/>
</dbReference>
<gene>
    <name evidence="2" type="ORF">V8247_03890</name>
</gene>
<keyword evidence="2" id="KW-0560">Oxidoreductase</keyword>
<dbReference type="SUPFAM" id="SSF51735">
    <property type="entry name" value="NAD(P)-binding Rossmann-fold domains"/>
    <property type="match status" value="1"/>
</dbReference>
<evidence type="ECO:0000313" key="3">
    <source>
        <dbReference type="Proteomes" id="UP001375370"/>
    </source>
</evidence>
<dbReference type="PRINTS" id="PR00080">
    <property type="entry name" value="SDRFAMILY"/>
</dbReference>
<dbReference type="InterPro" id="IPR002347">
    <property type="entry name" value="SDR_fam"/>
</dbReference>
<dbReference type="GO" id="GO:0016491">
    <property type="term" value="F:oxidoreductase activity"/>
    <property type="evidence" value="ECO:0007669"/>
    <property type="project" value="UniProtKB-KW"/>
</dbReference>
<dbReference type="EMBL" id="CP146612">
    <property type="protein sequence ID" value="WWX26119.1"/>
    <property type="molecule type" value="Genomic_DNA"/>
</dbReference>
<comment type="similarity">
    <text evidence="1">Belongs to the short-chain dehydrogenases/reductases (SDR) family.</text>
</comment>
<dbReference type="RefSeq" id="WP_338738968.1">
    <property type="nucleotide sequence ID" value="NZ_CP146612.1"/>
</dbReference>
<dbReference type="InterPro" id="IPR036291">
    <property type="entry name" value="NAD(P)-bd_dom_sf"/>
</dbReference>
<proteinExistence type="inferred from homology"/>
<evidence type="ECO:0000256" key="1">
    <source>
        <dbReference type="ARBA" id="ARBA00006484"/>
    </source>
</evidence>
<organism evidence="2 3">
    <name type="scientific">Candidatus Dehalogenimonas loeffleri</name>
    <dbReference type="NCBI Taxonomy" id="3127115"/>
    <lineage>
        <taxon>Bacteria</taxon>
        <taxon>Bacillati</taxon>
        <taxon>Chloroflexota</taxon>
        <taxon>Dehalococcoidia</taxon>
        <taxon>Dehalococcoidales</taxon>
        <taxon>Dehalococcoidaceae</taxon>
        <taxon>Dehalogenimonas</taxon>
    </lineage>
</organism>